<dbReference type="InterPro" id="IPR047150">
    <property type="entry name" value="SGT"/>
</dbReference>
<dbReference type="SUPFAM" id="SSF48452">
    <property type="entry name" value="TPR-like"/>
    <property type="match status" value="1"/>
</dbReference>
<dbReference type="Pfam" id="PF13414">
    <property type="entry name" value="TPR_11"/>
    <property type="match status" value="1"/>
</dbReference>
<comment type="caution">
    <text evidence="3">The sequence shown here is derived from an EMBL/GenBank/DDBJ whole genome shotgun (WGS) entry which is preliminary data.</text>
</comment>
<dbReference type="InterPro" id="IPR019734">
    <property type="entry name" value="TPR_rpt"/>
</dbReference>
<dbReference type="SMART" id="SM00028">
    <property type="entry name" value="TPR"/>
    <property type="match status" value="2"/>
</dbReference>
<keyword evidence="2" id="KW-0802">TPR repeat</keyword>
<evidence type="ECO:0000313" key="3">
    <source>
        <dbReference type="EMBL" id="PWA67763.1"/>
    </source>
</evidence>
<reference evidence="3 4" key="1">
    <citation type="journal article" date="2018" name="Mol. Plant">
        <title>The genome of Artemisia annua provides insight into the evolution of Asteraceae family and artemisinin biosynthesis.</title>
        <authorList>
            <person name="Shen Q."/>
            <person name="Zhang L."/>
            <person name="Liao Z."/>
            <person name="Wang S."/>
            <person name="Yan T."/>
            <person name="Shi P."/>
            <person name="Liu M."/>
            <person name="Fu X."/>
            <person name="Pan Q."/>
            <person name="Wang Y."/>
            <person name="Lv Z."/>
            <person name="Lu X."/>
            <person name="Zhang F."/>
            <person name="Jiang W."/>
            <person name="Ma Y."/>
            <person name="Chen M."/>
            <person name="Hao X."/>
            <person name="Li L."/>
            <person name="Tang Y."/>
            <person name="Lv G."/>
            <person name="Zhou Y."/>
            <person name="Sun X."/>
            <person name="Brodelius P.E."/>
            <person name="Rose J.K.C."/>
            <person name="Tang K."/>
        </authorList>
    </citation>
    <scope>NUCLEOTIDE SEQUENCE [LARGE SCALE GENOMIC DNA]</scope>
    <source>
        <strain evidence="4">cv. Huhao1</strain>
        <tissue evidence="3">Leaf</tissue>
    </source>
</reference>
<dbReference type="PANTHER" id="PTHR45831:SF2">
    <property type="entry name" value="LD24721P"/>
    <property type="match status" value="1"/>
</dbReference>
<evidence type="ECO:0000256" key="2">
    <source>
        <dbReference type="ARBA" id="ARBA00022803"/>
    </source>
</evidence>
<evidence type="ECO:0000256" key="1">
    <source>
        <dbReference type="ARBA" id="ARBA00022737"/>
    </source>
</evidence>
<dbReference type="Proteomes" id="UP000245207">
    <property type="component" value="Unassembled WGS sequence"/>
</dbReference>
<organism evidence="3 4">
    <name type="scientific">Artemisia annua</name>
    <name type="common">Sweet wormwood</name>
    <dbReference type="NCBI Taxonomy" id="35608"/>
    <lineage>
        <taxon>Eukaryota</taxon>
        <taxon>Viridiplantae</taxon>
        <taxon>Streptophyta</taxon>
        <taxon>Embryophyta</taxon>
        <taxon>Tracheophyta</taxon>
        <taxon>Spermatophyta</taxon>
        <taxon>Magnoliopsida</taxon>
        <taxon>eudicotyledons</taxon>
        <taxon>Gunneridae</taxon>
        <taxon>Pentapetalae</taxon>
        <taxon>asterids</taxon>
        <taxon>campanulids</taxon>
        <taxon>Asterales</taxon>
        <taxon>Asteraceae</taxon>
        <taxon>Asteroideae</taxon>
        <taxon>Anthemideae</taxon>
        <taxon>Artemisiinae</taxon>
        <taxon>Artemisia</taxon>
    </lineage>
</organism>
<proteinExistence type="predicted"/>
<sequence>MGILSFKDMKQSGRKEIDGRRFAEIFNLQGNNAMQSKLYAAAIDCYKAATWWAAAYIQTCQYAEAILDCKKSIAIDPNYIEAYIHLGYIYFGLGIDAALEKGYIATHLDPTNESVREGVRVSSSLSLTLSSSFYANAAEHKVCQQRKESGQNSNWSYSSGVMSVRDQVPPPLFGDKSGAAGELHAAIRAAYHVALHYKTTTLM</sequence>
<accession>A0A2U1N2P1</accession>
<gene>
    <name evidence="3" type="ORF">CTI12_AA238490</name>
</gene>
<dbReference type="OrthoDB" id="2423701at2759"/>
<dbReference type="Gene3D" id="1.25.40.10">
    <property type="entry name" value="Tetratricopeptide repeat domain"/>
    <property type="match status" value="1"/>
</dbReference>
<dbReference type="EMBL" id="PKPP01003766">
    <property type="protein sequence ID" value="PWA67763.1"/>
    <property type="molecule type" value="Genomic_DNA"/>
</dbReference>
<keyword evidence="4" id="KW-1185">Reference proteome</keyword>
<keyword evidence="1" id="KW-0677">Repeat</keyword>
<name>A0A2U1N2P1_ARTAN</name>
<dbReference type="STRING" id="35608.A0A2U1N2P1"/>
<dbReference type="GO" id="GO:0006620">
    <property type="term" value="P:post-translational protein targeting to endoplasmic reticulum membrane"/>
    <property type="evidence" value="ECO:0007669"/>
    <property type="project" value="TreeGrafter"/>
</dbReference>
<dbReference type="GO" id="GO:0060090">
    <property type="term" value="F:molecular adaptor activity"/>
    <property type="evidence" value="ECO:0007669"/>
    <property type="project" value="TreeGrafter"/>
</dbReference>
<dbReference type="PANTHER" id="PTHR45831">
    <property type="entry name" value="LD24721P"/>
    <property type="match status" value="1"/>
</dbReference>
<dbReference type="AlphaFoldDB" id="A0A2U1N2P1"/>
<dbReference type="GO" id="GO:0016020">
    <property type="term" value="C:membrane"/>
    <property type="evidence" value="ECO:0007669"/>
    <property type="project" value="TreeGrafter"/>
</dbReference>
<dbReference type="InterPro" id="IPR011990">
    <property type="entry name" value="TPR-like_helical_dom_sf"/>
</dbReference>
<evidence type="ECO:0000313" key="4">
    <source>
        <dbReference type="Proteomes" id="UP000245207"/>
    </source>
</evidence>
<protein>
    <submittedName>
        <fullName evidence="3">Uncharacterized protein</fullName>
    </submittedName>
</protein>
<dbReference type="GO" id="GO:0072380">
    <property type="term" value="C:TRC complex"/>
    <property type="evidence" value="ECO:0007669"/>
    <property type="project" value="TreeGrafter"/>
</dbReference>